<proteinExistence type="predicted"/>
<evidence type="ECO:0000256" key="1">
    <source>
        <dbReference type="SAM" id="Phobius"/>
    </source>
</evidence>
<dbReference type="EMBL" id="VTWT01000011">
    <property type="protein sequence ID" value="KAA9325675.1"/>
    <property type="molecule type" value="Genomic_DNA"/>
</dbReference>
<feature type="transmembrane region" description="Helical" evidence="1">
    <location>
        <begin position="55"/>
        <end position="77"/>
    </location>
</feature>
<accession>A0A5N1IJ30</accession>
<dbReference type="InterPro" id="IPR036927">
    <property type="entry name" value="Cyt_c_oxase-like_su1_sf"/>
</dbReference>
<keyword evidence="1" id="KW-1133">Transmembrane helix</keyword>
<organism evidence="2 3">
    <name type="scientific">Adhaeribacter soli</name>
    <dbReference type="NCBI Taxonomy" id="2607655"/>
    <lineage>
        <taxon>Bacteria</taxon>
        <taxon>Pseudomonadati</taxon>
        <taxon>Bacteroidota</taxon>
        <taxon>Cytophagia</taxon>
        <taxon>Cytophagales</taxon>
        <taxon>Hymenobacteraceae</taxon>
        <taxon>Adhaeribacter</taxon>
    </lineage>
</organism>
<keyword evidence="1" id="KW-0812">Transmembrane</keyword>
<sequence length="448" mass="50283">MDTISKEQQTGKWVVLPHYAFAALAFLALNVLLLFSTDAFGGHFFHPKLLTLTHLAALGWGTTIIFGALYQLLPVILEVPLYSSKLAKITFAFLSSGTVLLAWSFWNFQVGWPLHISACALVLAFLLFNLNVMLTVRQVKKWAIESDFISTSGIWLFITGLIGLLMAVNFQYPFLPQDHLHYLKLHAHLGMAGWFLLLIIGVGSKLLPMFLLSHHVSVKKLHFSYYLINAGLLLFAADHLFFHSPFHYVYGLMVGAGMLLFGLFVLDAYRKRVRKNQDAGMQQSLLAVVLMVVPIILVVAVSELVDMPEKLRLHLYLVYGISIFMGFISALILGQTFKTLPFIIWMHKYQHLVGKQPVPQPKDLYSDGLVKMQNYTYLGGFTILLAGTALFNRKLILFGGSLLVITALLYCTQVFRLLLMSITNQNEVNNTPGTNQAVGSAKKVYHEK</sequence>
<reference evidence="2 3" key="1">
    <citation type="submission" date="2019-09" db="EMBL/GenBank/DDBJ databases">
        <title>Genome sequence of Adhaeribacter sp. M2.</title>
        <authorList>
            <person name="Srinivasan S."/>
        </authorList>
    </citation>
    <scope>NUCLEOTIDE SEQUENCE [LARGE SCALE GENOMIC DNA]</scope>
    <source>
        <strain evidence="2 3">M2</strain>
    </source>
</reference>
<feature type="transmembrane region" description="Helical" evidence="1">
    <location>
        <begin position="192"/>
        <end position="211"/>
    </location>
</feature>
<feature type="transmembrane region" description="Helical" evidence="1">
    <location>
        <begin position="12"/>
        <end position="35"/>
    </location>
</feature>
<feature type="transmembrane region" description="Helical" evidence="1">
    <location>
        <begin position="248"/>
        <end position="269"/>
    </location>
</feature>
<gene>
    <name evidence="2" type="ORF">F0P94_17225</name>
</gene>
<evidence type="ECO:0000313" key="2">
    <source>
        <dbReference type="EMBL" id="KAA9325675.1"/>
    </source>
</evidence>
<dbReference type="AlphaFoldDB" id="A0A5N1IJ30"/>
<keyword evidence="3" id="KW-1185">Reference proteome</keyword>
<feature type="transmembrane region" description="Helical" evidence="1">
    <location>
        <begin position="375"/>
        <end position="391"/>
    </location>
</feature>
<evidence type="ECO:0008006" key="4">
    <source>
        <dbReference type="Google" id="ProtNLM"/>
    </source>
</evidence>
<feature type="transmembrane region" description="Helical" evidence="1">
    <location>
        <begin position="313"/>
        <end position="333"/>
    </location>
</feature>
<dbReference type="Proteomes" id="UP000326570">
    <property type="component" value="Unassembled WGS sequence"/>
</dbReference>
<comment type="caution">
    <text evidence="2">The sequence shown here is derived from an EMBL/GenBank/DDBJ whole genome shotgun (WGS) entry which is preliminary data.</text>
</comment>
<keyword evidence="1" id="KW-0472">Membrane</keyword>
<dbReference type="RefSeq" id="WP_150905357.1">
    <property type="nucleotide sequence ID" value="NZ_VTWT01000011.1"/>
</dbReference>
<feature type="transmembrane region" description="Helical" evidence="1">
    <location>
        <begin position="223"/>
        <end position="242"/>
    </location>
</feature>
<feature type="transmembrane region" description="Helical" evidence="1">
    <location>
        <begin position="89"/>
        <end position="106"/>
    </location>
</feature>
<feature type="transmembrane region" description="Helical" evidence="1">
    <location>
        <begin position="281"/>
        <end position="301"/>
    </location>
</feature>
<protein>
    <recommendedName>
        <fullName evidence="4">Cbb3-type cytochrome c oxidase subunit I</fullName>
    </recommendedName>
</protein>
<feature type="transmembrane region" description="Helical" evidence="1">
    <location>
        <begin position="112"/>
        <end position="136"/>
    </location>
</feature>
<dbReference type="Gene3D" id="1.20.210.10">
    <property type="entry name" value="Cytochrome c oxidase-like, subunit I domain"/>
    <property type="match status" value="1"/>
</dbReference>
<evidence type="ECO:0000313" key="3">
    <source>
        <dbReference type="Proteomes" id="UP000326570"/>
    </source>
</evidence>
<feature type="transmembrane region" description="Helical" evidence="1">
    <location>
        <begin position="397"/>
        <end position="419"/>
    </location>
</feature>
<dbReference type="SUPFAM" id="SSF81442">
    <property type="entry name" value="Cytochrome c oxidase subunit I-like"/>
    <property type="match status" value="1"/>
</dbReference>
<feature type="transmembrane region" description="Helical" evidence="1">
    <location>
        <begin position="148"/>
        <end position="172"/>
    </location>
</feature>
<name>A0A5N1IJ30_9BACT</name>